<proteinExistence type="predicted"/>
<reference evidence="1" key="2">
    <citation type="submission" date="2020-05" db="UniProtKB">
        <authorList>
            <consortium name="EnsemblMetazoa"/>
        </authorList>
    </citation>
    <scope>IDENTIFICATION</scope>
    <source>
        <strain evidence="1">FAR1</strain>
    </source>
</reference>
<sequence>MFRKRDRLHFVVEGELSFQLQQRVVEVDRTGVVVGMYDYACNGHDRSFGSVFGRSNTEGQAVVTLAVLQRDLIRCFGDVDLESSNDARAHRVGRSRMEPGQGHRLHEPMTLSDLCLSTSNYSDQKSQKDCNLALLHSSWFTVGTLAARRTAFDSARFCVLPQPDTVVIVSSSTGSSCSGSAIGCTLSLKEISLSSSNSA</sequence>
<dbReference type="AlphaFoldDB" id="A0A182QQ46"/>
<protein>
    <submittedName>
        <fullName evidence="1">Uncharacterized protein</fullName>
    </submittedName>
</protein>
<organism evidence="1 2">
    <name type="scientific">Anopheles farauti</name>
    <dbReference type="NCBI Taxonomy" id="69004"/>
    <lineage>
        <taxon>Eukaryota</taxon>
        <taxon>Metazoa</taxon>
        <taxon>Ecdysozoa</taxon>
        <taxon>Arthropoda</taxon>
        <taxon>Hexapoda</taxon>
        <taxon>Insecta</taxon>
        <taxon>Pterygota</taxon>
        <taxon>Neoptera</taxon>
        <taxon>Endopterygota</taxon>
        <taxon>Diptera</taxon>
        <taxon>Nematocera</taxon>
        <taxon>Culicoidea</taxon>
        <taxon>Culicidae</taxon>
        <taxon>Anophelinae</taxon>
        <taxon>Anopheles</taxon>
    </lineage>
</organism>
<dbReference type="Proteomes" id="UP000075886">
    <property type="component" value="Unassembled WGS sequence"/>
</dbReference>
<reference evidence="2" key="1">
    <citation type="submission" date="2014-01" db="EMBL/GenBank/DDBJ databases">
        <title>The Genome Sequence of Anopheles farauti FAR1 (V2).</title>
        <authorList>
            <consortium name="The Broad Institute Genomics Platform"/>
            <person name="Neafsey D.E."/>
            <person name="Besansky N."/>
            <person name="Howell P."/>
            <person name="Walton C."/>
            <person name="Young S.K."/>
            <person name="Zeng Q."/>
            <person name="Gargeya S."/>
            <person name="Fitzgerald M."/>
            <person name="Haas B."/>
            <person name="Abouelleil A."/>
            <person name="Allen A.W."/>
            <person name="Alvarado L."/>
            <person name="Arachchi H.M."/>
            <person name="Berlin A.M."/>
            <person name="Chapman S.B."/>
            <person name="Gainer-Dewar J."/>
            <person name="Goldberg J."/>
            <person name="Griggs A."/>
            <person name="Gujja S."/>
            <person name="Hansen M."/>
            <person name="Howarth C."/>
            <person name="Imamovic A."/>
            <person name="Ireland A."/>
            <person name="Larimer J."/>
            <person name="McCowan C."/>
            <person name="Murphy C."/>
            <person name="Pearson M."/>
            <person name="Poon T.W."/>
            <person name="Priest M."/>
            <person name="Roberts A."/>
            <person name="Saif S."/>
            <person name="Shea T."/>
            <person name="Sisk P."/>
            <person name="Sykes S."/>
            <person name="Wortman J."/>
            <person name="Nusbaum C."/>
            <person name="Birren B."/>
        </authorList>
    </citation>
    <scope>NUCLEOTIDE SEQUENCE [LARGE SCALE GENOMIC DNA]</scope>
    <source>
        <strain evidence="2">FAR1</strain>
    </source>
</reference>
<evidence type="ECO:0000313" key="1">
    <source>
        <dbReference type="EnsemblMetazoa" id="AFAF014627-PA"/>
    </source>
</evidence>
<accession>A0A182QQ46</accession>
<dbReference type="VEuPathDB" id="VectorBase:AFAF014627"/>
<dbReference type="EMBL" id="AXCN02000789">
    <property type="status" value="NOT_ANNOTATED_CDS"/>
    <property type="molecule type" value="Genomic_DNA"/>
</dbReference>
<keyword evidence="2" id="KW-1185">Reference proteome</keyword>
<name>A0A182QQ46_9DIPT</name>
<evidence type="ECO:0000313" key="2">
    <source>
        <dbReference type="Proteomes" id="UP000075886"/>
    </source>
</evidence>
<dbReference type="EnsemblMetazoa" id="AFAF014627-RA">
    <property type="protein sequence ID" value="AFAF014627-PA"/>
    <property type="gene ID" value="AFAF014627"/>
</dbReference>